<evidence type="ECO:0000313" key="4">
    <source>
        <dbReference type="Proteomes" id="UP000298787"/>
    </source>
</evidence>
<feature type="compositionally biased region" description="Basic and acidic residues" evidence="2">
    <location>
        <begin position="339"/>
        <end position="356"/>
    </location>
</feature>
<proteinExistence type="predicted"/>
<dbReference type="GO" id="GO:0035148">
    <property type="term" value="P:tube formation"/>
    <property type="evidence" value="ECO:0007669"/>
    <property type="project" value="TreeGrafter"/>
</dbReference>
<evidence type="ECO:0000256" key="1">
    <source>
        <dbReference type="SAM" id="Coils"/>
    </source>
</evidence>
<dbReference type="InterPro" id="IPR031887">
    <property type="entry name" value="SDCCAG8"/>
</dbReference>
<evidence type="ECO:0000313" key="3">
    <source>
        <dbReference type="EMBL" id="TKS85912.1"/>
    </source>
</evidence>
<sequence>MLDSEEEEEEQLGAYQKELRQRANQSIQQLSSTLEQLSPGGEEVEQLRGSDGNLLPIMAEEDKAAWSQKTQSEAVNQLKSLLLKQCREIPSAPSPSKKQSPSKRVQQEGKSSLPTYQDLVPMIHNQSEYIQHLEAEVKFCKVNESMAANSHVDSNTSYSRLQKAEHTAWKNELEQLKVIYQAQIESLEAQVISLRKDLSVSQKECEEVKVRLRHREKQAADAQRADGAPRVAGLCLKCAQHEAVLAGTHTNLHVQAIDRLTKERDELLVALRAVRTSQQEAQQREWSACLQVKQAVEMAEEANLYKARVEVQCEQLSRELARHREQLEREAQALQGRLAEAREEGRTEARKQKEDLAHTVSSLSQRVAELEGQLDRAHRDKSSLTNQLEDTLRKLTNEEQDNTKVCVDLRYQLSQAQLKKEEAERELRELSTKASRQMEKAAQEVERLSSELVGCRQHLEAVQKDGSQWQAEALSLAEQLANAQRQLHLTRQDRESAERAHDEDMASVTLSARERERELAALLERTEAQHQQRVAELDGLLSSQNSLIGKLKDECGALGVKLEELTENSRLVPLFCLHCSVVHLYICNNCVSVCVCFCVCRSEMEQLALEKQHLEETVKSLRARCSDMEEQCVQHGRMHQRMKDRISTPVPPPPTLAPPPPHTSSSTFLLHKTKHTRSPFFSCFHH</sequence>
<dbReference type="AlphaFoldDB" id="A0A4V6AUJ2"/>
<dbReference type="EMBL" id="CM014094">
    <property type="protein sequence ID" value="TKS85912.1"/>
    <property type="molecule type" value="Genomic_DNA"/>
</dbReference>
<feature type="region of interest" description="Disordered" evidence="2">
    <location>
        <begin position="1"/>
        <end position="26"/>
    </location>
</feature>
<feature type="region of interest" description="Disordered" evidence="2">
    <location>
        <begin position="336"/>
        <end position="356"/>
    </location>
</feature>
<name>A0A4V6AUJ2_COLLU</name>
<dbReference type="GO" id="GO:0005813">
    <property type="term" value="C:centrosome"/>
    <property type="evidence" value="ECO:0007669"/>
    <property type="project" value="InterPro"/>
</dbReference>
<dbReference type="STRING" id="240159.A0A4V6AUJ2"/>
<feature type="compositionally biased region" description="Pro residues" evidence="2">
    <location>
        <begin position="649"/>
        <end position="662"/>
    </location>
</feature>
<dbReference type="GO" id="GO:0030010">
    <property type="term" value="P:establishment of cell polarity"/>
    <property type="evidence" value="ECO:0007669"/>
    <property type="project" value="TreeGrafter"/>
</dbReference>
<feature type="region of interest" description="Disordered" evidence="2">
    <location>
        <begin position="34"/>
        <end position="53"/>
    </location>
</feature>
<keyword evidence="1" id="KW-0175">Coiled coil</keyword>
<dbReference type="Proteomes" id="UP000298787">
    <property type="component" value="Chromosome 17"/>
</dbReference>
<feature type="coiled-coil region" evidence="1">
    <location>
        <begin position="170"/>
        <end position="204"/>
    </location>
</feature>
<keyword evidence="4" id="KW-1185">Reference proteome</keyword>
<reference evidence="3 4" key="1">
    <citation type="submission" date="2019-01" db="EMBL/GenBank/DDBJ databases">
        <title>Genome Assembly of Collichthys lucidus.</title>
        <authorList>
            <person name="Cai M."/>
            <person name="Xiao S."/>
        </authorList>
    </citation>
    <scope>NUCLEOTIDE SEQUENCE [LARGE SCALE GENOMIC DNA]</scope>
    <source>
        <strain evidence="3">JT15FE1705JMU</strain>
        <tissue evidence="3">Muscle</tissue>
    </source>
</reference>
<accession>A0A4V6AUJ2</accession>
<gene>
    <name evidence="3" type="ORF">D9C73_019430</name>
</gene>
<feature type="region of interest" description="Disordered" evidence="2">
    <location>
        <begin position="643"/>
        <end position="664"/>
    </location>
</feature>
<feature type="coiled-coil region" evidence="1">
    <location>
        <begin position="604"/>
        <end position="631"/>
    </location>
</feature>
<feature type="compositionally biased region" description="Acidic residues" evidence="2">
    <location>
        <begin position="1"/>
        <end position="11"/>
    </location>
</feature>
<protein>
    <submittedName>
        <fullName evidence="3">Serologically defined colon cancer antigen 8-like protein</fullName>
    </submittedName>
</protein>
<dbReference type="GO" id="GO:0001764">
    <property type="term" value="P:neuron migration"/>
    <property type="evidence" value="ECO:0007669"/>
    <property type="project" value="TreeGrafter"/>
</dbReference>
<evidence type="ECO:0000256" key="2">
    <source>
        <dbReference type="SAM" id="MobiDB-lite"/>
    </source>
</evidence>
<dbReference type="GO" id="GO:0005814">
    <property type="term" value="C:centriole"/>
    <property type="evidence" value="ECO:0007669"/>
    <property type="project" value="TreeGrafter"/>
</dbReference>
<feature type="compositionally biased region" description="Low complexity" evidence="2">
    <location>
        <begin position="90"/>
        <end position="103"/>
    </location>
</feature>
<dbReference type="GO" id="GO:0007098">
    <property type="term" value="P:centrosome cycle"/>
    <property type="evidence" value="ECO:0007669"/>
    <property type="project" value="InterPro"/>
</dbReference>
<organism evidence="3 4">
    <name type="scientific">Collichthys lucidus</name>
    <name type="common">Big head croaker</name>
    <name type="synonym">Sciaena lucida</name>
    <dbReference type="NCBI Taxonomy" id="240159"/>
    <lineage>
        <taxon>Eukaryota</taxon>
        <taxon>Metazoa</taxon>
        <taxon>Chordata</taxon>
        <taxon>Craniata</taxon>
        <taxon>Vertebrata</taxon>
        <taxon>Euteleostomi</taxon>
        <taxon>Actinopterygii</taxon>
        <taxon>Neopterygii</taxon>
        <taxon>Teleostei</taxon>
        <taxon>Neoteleostei</taxon>
        <taxon>Acanthomorphata</taxon>
        <taxon>Eupercaria</taxon>
        <taxon>Sciaenidae</taxon>
        <taxon>Collichthys</taxon>
    </lineage>
</organism>
<dbReference type="PANTHER" id="PTHR34343">
    <property type="entry name" value="SEROLOGICALLY DEFINED COLON CANCER ANTIGEN 8"/>
    <property type="match status" value="1"/>
</dbReference>
<feature type="region of interest" description="Disordered" evidence="2">
    <location>
        <begin position="90"/>
        <end position="117"/>
    </location>
</feature>
<dbReference type="Pfam" id="PF15964">
    <property type="entry name" value="CCCAP"/>
    <property type="match status" value="3"/>
</dbReference>
<dbReference type="PANTHER" id="PTHR34343:SF1">
    <property type="entry name" value="SEROLOGICALLY DEFINED COLON CANCER ANTIGEN 8"/>
    <property type="match status" value="1"/>
</dbReference>